<gene>
    <name evidence="2" type="ORF">SAMN04488505_10357</name>
</gene>
<name>A0A1H7UPZ9_9BACT</name>
<dbReference type="STRING" id="573321.SAMN04488505_10357"/>
<sequence length="587" mass="65265">MHFPHPHTPATEPGKAVANNTNGNGRALKPPVQLFSSYLPIPHIPPPVPVIQRVVDTQYPISGLHDENEPDRVFFERGEVTIENTEIPKITTIATSDTEAKLVLTGYASEDEALKKEEDTEESGAKRKLTGEESVKKRAKVEKKDSSDDEEEDVAVDEEEAADPETYDLESLKTIADDRSEAVEHELTMKGHTGEKEKKSANINGMLGRSDYRLMRSVTIEPEEEATVEPETVELVDPSKIEAAKRIYEEALEAAITDVHLAHERLQANHHTYQEALRQYFGTADVAEGVIHNLAALEAQLILMRGAERYKFTTAKDPKAGTGLAKNEGFGAEAIITIRPRFLEKGLPDRLDTLLHEATHGTPDIKSEDYAYMDDRMLDFIINEEKIANADSYVLFVRSLLGKDTIAVRQVAADQYEGFESTPGEQLMAVKYCVAIAEKSLGVTVQDLEGLYDRMSTARTEGWKTGYYFDIAKAASEELKITEPVEGSYPTLNDIVQVRGVANKFRAAKRFISGDVTVRKVTSDSLLSINDDDVFEVNAAFLELSRKDQLKEILIEIFDLYGMTGNGYIFMIQDITEEAGITTPLSD</sequence>
<organism evidence="2 3">
    <name type="scientific">Chitinophaga rupis</name>
    <dbReference type="NCBI Taxonomy" id="573321"/>
    <lineage>
        <taxon>Bacteria</taxon>
        <taxon>Pseudomonadati</taxon>
        <taxon>Bacteroidota</taxon>
        <taxon>Chitinophagia</taxon>
        <taxon>Chitinophagales</taxon>
        <taxon>Chitinophagaceae</taxon>
        <taxon>Chitinophaga</taxon>
    </lineage>
</organism>
<dbReference type="AlphaFoldDB" id="A0A1H7UPZ9"/>
<dbReference type="SUPFAM" id="SSF55486">
    <property type="entry name" value="Metalloproteases ('zincins'), catalytic domain"/>
    <property type="match status" value="1"/>
</dbReference>
<feature type="region of interest" description="Disordered" evidence="1">
    <location>
        <begin position="114"/>
        <end position="165"/>
    </location>
</feature>
<feature type="region of interest" description="Disordered" evidence="1">
    <location>
        <begin position="1"/>
        <end position="29"/>
    </location>
</feature>
<dbReference type="GO" id="GO:0008237">
    <property type="term" value="F:metallopeptidase activity"/>
    <property type="evidence" value="ECO:0007669"/>
    <property type="project" value="InterPro"/>
</dbReference>
<proteinExistence type="predicted"/>
<feature type="compositionally biased region" description="Acidic residues" evidence="1">
    <location>
        <begin position="147"/>
        <end position="165"/>
    </location>
</feature>
<keyword evidence="3" id="KW-1185">Reference proteome</keyword>
<dbReference type="Proteomes" id="UP000198984">
    <property type="component" value="Unassembled WGS sequence"/>
</dbReference>
<accession>A0A1H7UPZ9</accession>
<dbReference type="Gene3D" id="3.40.390.10">
    <property type="entry name" value="Collagenase (Catalytic Domain)"/>
    <property type="match status" value="1"/>
</dbReference>
<evidence type="ECO:0000313" key="2">
    <source>
        <dbReference type="EMBL" id="SEL98467.1"/>
    </source>
</evidence>
<reference evidence="2 3" key="1">
    <citation type="submission" date="2016-10" db="EMBL/GenBank/DDBJ databases">
        <authorList>
            <person name="de Groot N.N."/>
        </authorList>
    </citation>
    <scope>NUCLEOTIDE SEQUENCE [LARGE SCALE GENOMIC DNA]</scope>
    <source>
        <strain evidence="2 3">DSM 21039</strain>
    </source>
</reference>
<dbReference type="RefSeq" id="WP_089912159.1">
    <property type="nucleotide sequence ID" value="NZ_FOBB01000003.1"/>
</dbReference>
<evidence type="ECO:0000256" key="1">
    <source>
        <dbReference type="SAM" id="MobiDB-lite"/>
    </source>
</evidence>
<protein>
    <submittedName>
        <fullName evidence="2">Uncharacterized protein</fullName>
    </submittedName>
</protein>
<feature type="compositionally biased region" description="Basic and acidic residues" evidence="1">
    <location>
        <begin position="114"/>
        <end position="146"/>
    </location>
</feature>
<dbReference type="EMBL" id="FOBB01000003">
    <property type="protein sequence ID" value="SEL98467.1"/>
    <property type="molecule type" value="Genomic_DNA"/>
</dbReference>
<dbReference type="InterPro" id="IPR024079">
    <property type="entry name" value="MetalloPept_cat_dom_sf"/>
</dbReference>
<evidence type="ECO:0000313" key="3">
    <source>
        <dbReference type="Proteomes" id="UP000198984"/>
    </source>
</evidence>